<dbReference type="CDD" id="cd17043">
    <property type="entry name" value="RA"/>
    <property type="match status" value="1"/>
</dbReference>
<dbReference type="OrthoDB" id="3908708at2759"/>
<dbReference type="Proteomes" id="UP000440578">
    <property type="component" value="Unassembled WGS sequence"/>
</dbReference>
<dbReference type="Gene3D" id="3.10.20.90">
    <property type="entry name" value="Phosphatidylinositol 3-kinase Catalytic Subunit, Chain A, domain 1"/>
    <property type="match status" value="1"/>
</dbReference>
<protein>
    <recommendedName>
        <fullName evidence="1">Ras-associating domain-containing protein</fullName>
    </recommendedName>
</protein>
<dbReference type="SMART" id="SM00314">
    <property type="entry name" value="RA"/>
    <property type="match status" value="1"/>
</dbReference>
<evidence type="ECO:0000313" key="3">
    <source>
        <dbReference type="Proteomes" id="UP000440578"/>
    </source>
</evidence>
<keyword evidence="3" id="KW-1185">Reference proteome</keyword>
<dbReference type="AlphaFoldDB" id="A0A6A4WVZ3"/>
<sequence>MSDRPLFRCRFTVRMRHGGLVKVYDSVLMAESQYKSLLVSDRTSVDQLVQLLLTCYKSNESVHNYSLYEVCRTTSFERKLHADDRPLAIQQEWSSLAEYSFVLMKRPPGTPRSGRDFPLRRSVSSAVKAFSGAVGGVPSVLFVRALGGVVSSKSSDISMCIQPSII</sequence>
<dbReference type="GO" id="GO:0007165">
    <property type="term" value="P:signal transduction"/>
    <property type="evidence" value="ECO:0007669"/>
    <property type="project" value="InterPro"/>
</dbReference>
<dbReference type="PANTHER" id="PTHR21298:SF2">
    <property type="entry name" value="GH01721P"/>
    <property type="match status" value="1"/>
</dbReference>
<dbReference type="GO" id="GO:0045742">
    <property type="term" value="P:positive regulation of epidermal growth factor receptor signaling pathway"/>
    <property type="evidence" value="ECO:0007669"/>
    <property type="project" value="TreeGrafter"/>
</dbReference>
<dbReference type="PANTHER" id="PTHR21298">
    <property type="entry name" value="GH01721P"/>
    <property type="match status" value="1"/>
</dbReference>
<dbReference type="Pfam" id="PF00788">
    <property type="entry name" value="RA"/>
    <property type="match status" value="1"/>
</dbReference>
<accession>A0A6A4WVZ3</accession>
<dbReference type="InterPro" id="IPR000159">
    <property type="entry name" value="RA_dom"/>
</dbReference>
<dbReference type="PROSITE" id="PS50200">
    <property type="entry name" value="RA"/>
    <property type="match status" value="1"/>
</dbReference>
<gene>
    <name evidence="2" type="ORF">FJT64_021983</name>
</gene>
<evidence type="ECO:0000313" key="2">
    <source>
        <dbReference type="EMBL" id="KAF0306528.1"/>
    </source>
</evidence>
<dbReference type="InterPro" id="IPR029071">
    <property type="entry name" value="Ubiquitin-like_domsf"/>
</dbReference>
<name>A0A6A4WVZ3_AMPAM</name>
<comment type="caution">
    <text evidence="2">The sequence shown here is derived from an EMBL/GenBank/DDBJ whole genome shotgun (WGS) entry which is preliminary data.</text>
</comment>
<dbReference type="GO" id="GO:0045743">
    <property type="term" value="P:positive regulation of fibroblast growth factor receptor signaling pathway"/>
    <property type="evidence" value="ECO:0007669"/>
    <property type="project" value="TreeGrafter"/>
</dbReference>
<feature type="domain" description="Ras-associating" evidence="1">
    <location>
        <begin position="17"/>
        <end position="108"/>
    </location>
</feature>
<dbReference type="EMBL" id="VIIS01000661">
    <property type="protein sequence ID" value="KAF0306528.1"/>
    <property type="molecule type" value="Genomic_DNA"/>
</dbReference>
<dbReference type="SUPFAM" id="SSF54236">
    <property type="entry name" value="Ubiquitin-like"/>
    <property type="match status" value="1"/>
</dbReference>
<organism evidence="2 3">
    <name type="scientific">Amphibalanus amphitrite</name>
    <name type="common">Striped barnacle</name>
    <name type="synonym">Balanus amphitrite</name>
    <dbReference type="NCBI Taxonomy" id="1232801"/>
    <lineage>
        <taxon>Eukaryota</taxon>
        <taxon>Metazoa</taxon>
        <taxon>Ecdysozoa</taxon>
        <taxon>Arthropoda</taxon>
        <taxon>Crustacea</taxon>
        <taxon>Multicrustacea</taxon>
        <taxon>Cirripedia</taxon>
        <taxon>Thoracica</taxon>
        <taxon>Thoracicalcarea</taxon>
        <taxon>Balanomorpha</taxon>
        <taxon>Balanoidea</taxon>
        <taxon>Balanidae</taxon>
        <taxon>Amphibalaninae</taxon>
        <taxon>Amphibalanus</taxon>
    </lineage>
</organism>
<reference evidence="2 3" key="1">
    <citation type="submission" date="2019-07" db="EMBL/GenBank/DDBJ databases">
        <title>Draft genome assembly of a fouling barnacle, Amphibalanus amphitrite (Darwin, 1854): The first reference genome for Thecostraca.</title>
        <authorList>
            <person name="Kim W."/>
        </authorList>
    </citation>
    <scope>NUCLEOTIDE SEQUENCE [LARGE SCALE GENOMIC DNA]</scope>
    <source>
        <strain evidence="2">SNU_AA5</strain>
        <tissue evidence="2">Soma without cirri and trophi</tissue>
    </source>
</reference>
<proteinExistence type="predicted"/>
<evidence type="ECO:0000259" key="1">
    <source>
        <dbReference type="PROSITE" id="PS50200"/>
    </source>
</evidence>